<dbReference type="AlphaFoldDB" id="B4GXP8"/>
<dbReference type="STRING" id="7234.B4GXP8"/>
<proteinExistence type="predicted"/>
<sequence length="115" mass="13624">MAHIRRLSASEQHRFKKWLQDLDITLNDRTRRDVYCNVPPVARIFKRSHKRVDLNCYPTVSSVALRLKNWRVFNFRVLRKLGLCRAPWELQNLAAGKEGAVDCLLYELMERVSRV</sequence>
<dbReference type="InterPro" id="IPR036872">
    <property type="entry name" value="CH_dom_sf"/>
</dbReference>
<dbReference type="Proteomes" id="UP000008744">
    <property type="component" value="Unassembled WGS sequence"/>
</dbReference>
<dbReference type="PhylomeDB" id="B4GXP8"/>
<dbReference type="Gene3D" id="1.10.418.10">
    <property type="entry name" value="Calponin-like domain"/>
    <property type="match status" value="1"/>
</dbReference>
<dbReference type="GO" id="GO:0005737">
    <property type="term" value="C:cytoplasm"/>
    <property type="evidence" value="ECO:0007669"/>
    <property type="project" value="UniProtKB-ARBA"/>
</dbReference>
<name>B4GXP8_DROPE</name>
<dbReference type="HOGENOM" id="CLU_137557_1_0_1"/>
<keyword evidence="3" id="KW-1185">Reference proteome</keyword>
<dbReference type="OrthoDB" id="193300at2759"/>
<dbReference type="InterPro" id="IPR010441">
    <property type="entry name" value="CH_2"/>
</dbReference>
<feature type="domain" description="CH-like" evidence="1">
    <location>
        <begin position="16"/>
        <end position="110"/>
    </location>
</feature>
<dbReference type="SMR" id="B4GXP8"/>
<protein>
    <submittedName>
        <fullName evidence="2">GL20330</fullName>
    </submittedName>
</protein>
<evidence type="ECO:0000259" key="1">
    <source>
        <dbReference type="Pfam" id="PF06294"/>
    </source>
</evidence>
<dbReference type="EMBL" id="CH479196">
    <property type="protein sequence ID" value="EDW27525.1"/>
    <property type="molecule type" value="Genomic_DNA"/>
</dbReference>
<accession>B4GXP8</accession>
<dbReference type="Pfam" id="PF06294">
    <property type="entry name" value="CH_2"/>
    <property type="match status" value="1"/>
</dbReference>
<evidence type="ECO:0000313" key="3">
    <source>
        <dbReference type="Proteomes" id="UP000008744"/>
    </source>
</evidence>
<dbReference type="OMA" id="WRVFNFR"/>
<gene>
    <name evidence="2" type="primary">Dper\GL20330</name>
    <name evidence="2" type="ORF">Dper_GL20330</name>
</gene>
<reference evidence="2 3" key="1">
    <citation type="journal article" date="2007" name="Nature">
        <title>Evolution of genes and genomes on the Drosophila phylogeny.</title>
        <authorList>
            <consortium name="Drosophila 12 Genomes Consortium"/>
            <person name="Clark A.G."/>
            <person name="Eisen M.B."/>
            <person name="Smith D.R."/>
            <person name="Bergman C.M."/>
            <person name="Oliver B."/>
            <person name="Markow T.A."/>
            <person name="Kaufman T.C."/>
            <person name="Kellis M."/>
            <person name="Gelbart W."/>
            <person name="Iyer V.N."/>
            <person name="Pollard D.A."/>
            <person name="Sackton T.B."/>
            <person name="Larracuente A.M."/>
            <person name="Singh N.D."/>
            <person name="Abad J.P."/>
            <person name="Abt D.N."/>
            <person name="Adryan B."/>
            <person name="Aguade M."/>
            <person name="Akashi H."/>
            <person name="Anderson W.W."/>
            <person name="Aquadro C.F."/>
            <person name="Ardell D.H."/>
            <person name="Arguello R."/>
            <person name="Artieri C.G."/>
            <person name="Barbash D.A."/>
            <person name="Barker D."/>
            <person name="Barsanti P."/>
            <person name="Batterham P."/>
            <person name="Batzoglou S."/>
            <person name="Begun D."/>
            <person name="Bhutkar A."/>
            <person name="Blanco E."/>
            <person name="Bosak S.A."/>
            <person name="Bradley R.K."/>
            <person name="Brand A.D."/>
            <person name="Brent M.R."/>
            <person name="Brooks A.N."/>
            <person name="Brown R.H."/>
            <person name="Butlin R.K."/>
            <person name="Caggese C."/>
            <person name="Calvi B.R."/>
            <person name="Bernardo de Carvalho A."/>
            <person name="Caspi A."/>
            <person name="Castrezana S."/>
            <person name="Celniker S.E."/>
            <person name="Chang J.L."/>
            <person name="Chapple C."/>
            <person name="Chatterji S."/>
            <person name="Chinwalla A."/>
            <person name="Civetta A."/>
            <person name="Clifton S.W."/>
            <person name="Comeron J.M."/>
            <person name="Costello J.C."/>
            <person name="Coyne J.A."/>
            <person name="Daub J."/>
            <person name="David R.G."/>
            <person name="Delcher A.L."/>
            <person name="Delehaunty K."/>
            <person name="Do C.B."/>
            <person name="Ebling H."/>
            <person name="Edwards K."/>
            <person name="Eickbush T."/>
            <person name="Evans J.D."/>
            <person name="Filipski A."/>
            <person name="Findeiss S."/>
            <person name="Freyhult E."/>
            <person name="Fulton L."/>
            <person name="Fulton R."/>
            <person name="Garcia A.C."/>
            <person name="Gardiner A."/>
            <person name="Garfield D.A."/>
            <person name="Garvin B.E."/>
            <person name="Gibson G."/>
            <person name="Gilbert D."/>
            <person name="Gnerre S."/>
            <person name="Godfrey J."/>
            <person name="Good R."/>
            <person name="Gotea V."/>
            <person name="Gravely B."/>
            <person name="Greenberg A.J."/>
            <person name="Griffiths-Jones S."/>
            <person name="Gross S."/>
            <person name="Guigo R."/>
            <person name="Gustafson E.A."/>
            <person name="Haerty W."/>
            <person name="Hahn M.W."/>
            <person name="Halligan D.L."/>
            <person name="Halpern A.L."/>
            <person name="Halter G.M."/>
            <person name="Han M.V."/>
            <person name="Heger A."/>
            <person name="Hillier L."/>
            <person name="Hinrichs A.S."/>
            <person name="Holmes I."/>
            <person name="Hoskins R.A."/>
            <person name="Hubisz M.J."/>
            <person name="Hultmark D."/>
            <person name="Huntley M.A."/>
            <person name="Jaffe D.B."/>
            <person name="Jagadeeshan S."/>
            <person name="Jeck W.R."/>
            <person name="Johnson J."/>
            <person name="Jones C.D."/>
            <person name="Jordan W.C."/>
            <person name="Karpen G.H."/>
            <person name="Kataoka E."/>
            <person name="Keightley P.D."/>
            <person name="Kheradpour P."/>
            <person name="Kirkness E.F."/>
            <person name="Koerich L.B."/>
            <person name="Kristiansen K."/>
            <person name="Kudrna D."/>
            <person name="Kulathinal R.J."/>
            <person name="Kumar S."/>
            <person name="Kwok R."/>
            <person name="Lander E."/>
            <person name="Langley C.H."/>
            <person name="Lapoint R."/>
            <person name="Lazzaro B.P."/>
            <person name="Lee S.J."/>
            <person name="Levesque L."/>
            <person name="Li R."/>
            <person name="Lin C.F."/>
            <person name="Lin M.F."/>
            <person name="Lindblad-Toh K."/>
            <person name="Llopart A."/>
            <person name="Long M."/>
            <person name="Low L."/>
            <person name="Lozovsky E."/>
            <person name="Lu J."/>
            <person name="Luo M."/>
            <person name="Machado C.A."/>
            <person name="Makalowski W."/>
            <person name="Marzo M."/>
            <person name="Matsuda M."/>
            <person name="Matzkin L."/>
            <person name="McAllister B."/>
            <person name="McBride C.S."/>
            <person name="McKernan B."/>
            <person name="McKernan K."/>
            <person name="Mendez-Lago M."/>
            <person name="Minx P."/>
            <person name="Mollenhauer M.U."/>
            <person name="Montooth K."/>
            <person name="Mount S.M."/>
            <person name="Mu X."/>
            <person name="Myers E."/>
            <person name="Negre B."/>
            <person name="Newfeld S."/>
            <person name="Nielsen R."/>
            <person name="Noor M.A."/>
            <person name="O'Grady P."/>
            <person name="Pachter L."/>
            <person name="Papaceit M."/>
            <person name="Parisi M.J."/>
            <person name="Parisi M."/>
            <person name="Parts L."/>
            <person name="Pedersen J.S."/>
            <person name="Pesole G."/>
            <person name="Phillippy A.M."/>
            <person name="Ponting C.P."/>
            <person name="Pop M."/>
            <person name="Porcelli D."/>
            <person name="Powell J.R."/>
            <person name="Prohaska S."/>
            <person name="Pruitt K."/>
            <person name="Puig M."/>
            <person name="Quesneville H."/>
            <person name="Ram K.R."/>
            <person name="Rand D."/>
            <person name="Rasmussen M.D."/>
            <person name="Reed L.K."/>
            <person name="Reenan R."/>
            <person name="Reily A."/>
            <person name="Remington K.A."/>
            <person name="Rieger T.T."/>
            <person name="Ritchie M.G."/>
            <person name="Robin C."/>
            <person name="Rogers Y.H."/>
            <person name="Rohde C."/>
            <person name="Rozas J."/>
            <person name="Rubenfield M.J."/>
            <person name="Ruiz A."/>
            <person name="Russo S."/>
            <person name="Salzberg S.L."/>
            <person name="Sanchez-Gracia A."/>
            <person name="Saranga D.J."/>
            <person name="Sato H."/>
            <person name="Schaeffer S.W."/>
            <person name="Schatz M.C."/>
            <person name="Schlenke T."/>
            <person name="Schwartz R."/>
            <person name="Segarra C."/>
            <person name="Singh R.S."/>
            <person name="Sirot L."/>
            <person name="Sirota M."/>
            <person name="Sisneros N.B."/>
            <person name="Smith C.D."/>
            <person name="Smith T.F."/>
            <person name="Spieth J."/>
            <person name="Stage D.E."/>
            <person name="Stark A."/>
            <person name="Stephan W."/>
            <person name="Strausberg R.L."/>
            <person name="Strempel S."/>
            <person name="Sturgill D."/>
            <person name="Sutton G."/>
            <person name="Sutton G.G."/>
            <person name="Tao W."/>
            <person name="Teichmann S."/>
            <person name="Tobari Y.N."/>
            <person name="Tomimura Y."/>
            <person name="Tsolas J.M."/>
            <person name="Valente V.L."/>
            <person name="Venter E."/>
            <person name="Venter J.C."/>
            <person name="Vicario S."/>
            <person name="Vieira F.G."/>
            <person name="Vilella A.J."/>
            <person name="Villasante A."/>
            <person name="Walenz B."/>
            <person name="Wang J."/>
            <person name="Wasserman M."/>
            <person name="Watts T."/>
            <person name="Wilson D."/>
            <person name="Wilson R.K."/>
            <person name="Wing R.A."/>
            <person name="Wolfner M.F."/>
            <person name="Wong A."/>
            <person name="Wong G.K."/>
            <person name="Wu C.I."/>
            <person name="Wu G."/>
            <person name="Yamamoto D."/>
            <person name="Yang H.P."/>
            <person name="Yang S.P."/>
            <person name="Yorke J.A."/>
            <person name="Yoshida K."/>
            <person name="Zdobnov E."/>
            <person name="Zhang P."/>
            <person name="Zhang Y."/>
            <person name="Zimin A.V."/>
            <person name="Baldwin J."/>
            <person name="Abdouelleil A."/>
            <person name="Abdulkadir J."/>
            <person name="Abebe A."/>
            <person name="Abera B."/>
            <person name="Abreu J."/>
            <person name="Acer S.C."/>
            <person name="Aftuck L."/>
            <person name="Alexander A."/>
            <person name="An P."/>
            <person name="Anderson E."/>
            <person name="Anderson S."/>
            <person name="Arachi H."/>
            <person name="Azer M."/>
            <person name="Bachantsang P."/>
            <person name="Barry A."/>
            <person name="Bayul T."/>
            <person name="Berlin A."/>
            <person name="Bessette D."/>
            <person name="Bloom T."/>
            <person name="Blye J."/>
            <person name="Boguslavskiy L."/>
            <person name="Bonnet C."/>
            <person name="Boukhgalter B."/>
            <person name="Bourzgui I."/>
            <person name="Brown A."/>
            <person name="Cahill P."/>
            <person name="Channer S."/>
            <person name="Cheshatsang Y."/>
            <person name="Chuda L."/>
            <person name="Citroen M."/>
            <person name="Collymore A."/>
            <person name="Cooke P."/>
            <person name="Costello M."/>
            <person name="D'Aco K."/>
            <person name="Daza R."/>
            <person name="De Haan G."/>
            <person name="DeGray S."/>
            <person name="DeMaso C."/>
            <person name="Dhargay N."/>
            <person name="Dooley K."/>
            <person name="Dooley E."/>
            <person name="Doricent M."/>
            <person name="Dorje P."/>
            <person name="Dorjee K."/>
            <person name="Dupes A."/>
            <person name="Elong R."/>
            <person name="Falk J."/>
            <person name="Farina A."/>
            <person name="Faro S."/>
            <person name="Ferguson D."/>
            <person name="Fisher S."/>
            <person name="Foley C.D."/>
            <person name="Franke A."/>
            <person name="Friedrich D."/>
            <person name="Gadbois L."/>
            <person name="Gearin G."/>
            <person name="Gearin C.R."/>
            <person name="Giannoukos G."/>
            <person name="Goode T."/>
            <person name="Graham J."/>
            <person name="Grandbois E."/>
            <person name="Grewal S."/>
            <person name="Gyaltsen K."/>
            <person name="Hafez N."/>
            <person name="Hagos B."/>
            <person name="Hall J."/>
            <person name="Henson C."/>
            <person name="Hollinger A."/>
            <person name="Honan T."/>
            <person name="Huard M.D."/>
            <person name="Hughes L."/>
            <person name="Hurhula B."/>
            <person name="Husby M.E."/>
            <person name="Kamat A."/>
            <person name="Kanga B."/>
            <person name="Kashin S."/>
            <person name="Khazanovich D."/>
            <person name="Kisner P."/>
            <person name="Lance K."/>
            <person name="Lara M."/>
            <person name="Lee W."/>
            <person name="Lennon N."/>
            <person name="Letendre F."/>
            <person name="LeVine R."/>
            <person name="Lipovsky A."/>
            <person name="Liu X."/>
            <person name="Liu J."/>
            <person name="Liu S."/>
            <person name="Lokyitsang T."/>
            <person name="Lokyitsang Y."/>
            <person name="Lubonja R."/>
            <person name="Lui A."/>
            <person name="MacDonald P."/>
            <person name="Magnisalis V."/>
            <person name="Maru K."/>
            <person name="Matthews C."/>
            <person name="McCusker W."/>
            <person name="McDonough S."/>
            <person name="Mehta T."/>
            <person name="Meldrim J."/>
            <person name="Meneus L."/>
            <person name="Mihai O."/>
            <person name="Mihalev A."/>
            <person name="Mihova T."/>
            <person name="Mittelman R."/>
            <person name="Mlenga V."/>
            <person name="Montmayeur A."/>
            <person name="Mulrain L."/>
            <person name="Navidi A."/>
            <person name="Naylor J."/>
            <person name="Negash T."/>
            <person name="Nguyen T."/>
            <person name="Nguyen N."/>
            <person name="Nicol R."/>
            <person name="Norbu C."/>
            <person name="Norbu N."/>
            <person name="Novod N."/>
            <person name="O'Neill B."/>
            <person name="Osman S."/>
            <person name="Markiewicz E."/>
            <person name="Oyono O.L."/>
            <person name="Patti C."/>
            <person name="Phunkhang P."/>
            <person name="Pierre F."/>
            <person name="Priest M."/>
            <person name="Raghuraman S."/>
            <person name="Rege F."/>
            <person name="Reyes R."/>
            <person name="Rise C."/>
            <person name="Rogov P."/>
            <person name="Ross K."/>
            <person name="Ryan E."/>
            <person name="Settipalli S."/>
            <person name="Shea T."/>
            <person name="Sherpa N."/>
            <person name="Shi L."/>
            <person name="Shih D."/>
            <person name="Sparrow T."/>
            <person name="Spaulding J."/>
            <person name="Stalker J."/>
            <person name="Stange-Thomann N."/>
            <person name="Stavropoulos S."/>
            <person name="Stone C."/>
            <person name="Strader C."/>
            <person name="Tesfaye S."/>
            <person name="Thomson T."/>
            <person name="Thoulutsang Y."/>
            <person name="Thoulutsang D."/>
            <person name="Topham K."/>
            <person name="Topping I."/>
            <person name="Tsamla T."/>
            <person name="Vassiliev H."/>
            <person name="Vo A."/>
            <person name="Wangchuk T."/>
            <person name="Wangdi T."/>
            <person name="Weiand M."/>
            <person name="Wilkinson J."/>
            <person name="Wilson A."/>
            <person name="Yadav S."/>
            <person name="Young G."/>
            <person name="Yu Q."/>
            <person name="Zembek L."/>
            <person name="Zhong D."/>
            <person name="Zimmer A."/>
            <person name="Zwirko Z."/>
            <person name="Jaffe D.B."/>
            <person name="Alvarez P."/>
            <person name="Brockman W."/>
            <person name="Butler J."/>
            <person name="Chin C."/>
            <person name="Gnerre S."/>
            <person name="Grabherr M."/>
            <person name="Kleber M."/>
            <person name="Mauceli E."/>
            <person name="MacCallum I."/>
        </authorList>
    </citation>
    <scope>NUCLEOTIDE SEQUENCE [LARGE SCALE GENOMIC DNA]</scope>
    <source>
        <strain evidence="3">MSH-3 / Tucson 14011-0111.49</strain>
    </source>
</reference>
<evidence type="ECO:0000313" key="2">
    <source>
        <dbReference type="EMBL" id="EDW27525.1"/>
    </source>
</evidence>
<organism evidence="3">
    <name type="scientific">Drosophila persimilis</name>
    <name type="common">Fruit fly</name>
    <dbReference type="NCBI Taxonomy" id="7234"/>
    <lineage>
        <taxon>Eukaryota</taxon>
        <taxon>Metazoa</taxon>
        <taxon>Ecdysozoa</taxon>
        <taxon>Arthropoda</taxon>
        <taxon>Hexapoda</taxon>
        <taxon>Insecta</taxon>
        <taxon>Pterygota</taxon>
        <taxon>Neoptera</taxon>
        <taxon>Endopterygota</taxon>
        <taxon>Diptera</taxon>
        <taxon>Brachycera</taxon>
        <taxon>Muscomorpha</taxon>
        <taxon>Ephydroidea</taxon>
        <taxon>Drosophilidae</taxon>
        <taxon>Drosophila</taxon>
        <taxon>Sophophora</taxon>
    </lineage>
</organism>